<keyword evidence="2" id="KW-1185">Reference proteome</keyword>
<proteinExistence type="predicted"/>
<dbReference type="EMBL" id="AAWS01000053">
    <property type="protein sequence ID" value="EAY25199.1"/>
    <property type="molecule type" value="Genomic_DNA"/>
</dbReference>
<name>A1ZWR7_MICM2</name>
<dbReference type="RefSeq" id="WP_002703328.1">
    <property type="nucleotide sequence ID" value="NZ_AAWS01000053.1"/>
</dbReference>
<sequence>MPHFVIECNQSIIERKKPEEVVQAVFDVANASGLFDVQNIKVRLNPYQYYLTANTQADFIHVFARIMEGRTTEMKSILAKKITACLVEMFPNVASVSVDVSDLEKATYCNKRMLS</sequence>
<dbReference type="InterPro" id="IPR014347">
    <property type="entry name" value="Tautomerase/MIF_sf"/>
</dbReference>
<comment type="caution">
    <text evidence="1">The sequence shown here is derived from an EMBL/GenBank/DDBJ whole genome shotgun (WGS) entry which is preliminary data.</text>
</comment>
<reference evidence="1 2" key="1">
    <citation type="submission" date="2007-01" db="EMBL/GenBank/DDBJ databases">
        <authorList>
            <person name="Haygood M."/>
            <person name="Podell S."/>
            <person name="Anderson C."/>
            <person name="Hopkinson B."/>
            <person name="Roe K."/>
            <person name="Barbeau K."/>
            <person name="Gaasterland T."/>
            <person name="Ferriera S."/>
            <person name="Johnson J."/>
            <person name="Kravitz S."/>
            <person name="Beeson K."/>
            <person name="Sutton G."/>
            <person name="Rogers Y.-H."/>
            <person name="Friedman R."/>
            <person name="Frazier M."/>
            <person name="Venter J.C."/>
        </authorList>
    </citation>
    <scope>NUCLEOTIDE SEQUENCE [LARGE SCALE GENOMIC DNA]</scope>
    <source>
        <strain evidence="1 2">ATCC 23134</strain>
    </source>
</reference>
<dbReference type="Proteomes" id="UP000004095">
    <property type="component" value="Unassembled WGS sequence"/>
</dbReference>
<dbReference type="SUPFAM" id="SSF55331">
    <property type="entry name" value="Tautomerase/MIF"/>
    <property type="match status" value="1"/>
</dbReference>
<accession>A1ZWR7</accession>
<dbReference type="GO" id="GO:0008704">
    <property type="term" value="F:5-carboxymethyl-2-hydroxymuconate delta-isomerase activity"/>
    <property type="evidence" value="ECO:0007669"/>
    <property type="project" value="InterPro"/>
</dbReference>
<keyword evidence="1" id="KW-0413">Isomerase</keyword>
<dbReference type="Pfam" id="PF02962">
    <property type="entry name" value="CHMI"/>
    <property type="match status" value="1"/>
</dbReference>
<dbReference type="PANTHER" id="PTHR37950:SF1">
    <property type="entry name" value="4-HYDROXYPHENYLACETATE CATABOLISM PROTEIN"/>
    <property type="match status" value="1"/>
</dbReference>
<organism evidence="1 2">
    <name type="scientific">Microscilla marina ATCC 23134</name>
    <dbReference type="NCBI Taxonomy" id="313606"/>
    <lineage>
        <taxon>Bacteria</taxon>
        <taxon>Pseudomonadati</taxon>
        <taxon>Bacteroidota</taxon>
        <taxon>Cytophagia</taxon>
        <taxon>Cytophagales</taxon>
        <taxon>Microscillaceae</taxon>
        <taxon>Microscilla</taxon>
    </lineage>
</organism>
<dbReference type="eggNOG" id="COG3232">
    <property type="taxonomic scope" value="Bacteria"/>
</dbReference>
<dbReference type="InterPro" id="IPR004220">
    <property type="entry name" value="5-COMe_2-OHmuconate_Isoase"/>
</dbReference>
<dbReference type="PANTHER" id="PTHR37950">
    <property type="entry name" value="4-HYDROXYPHENYLACETATE CATABOLISM PROTEIN"/>
    <property type="match status" value="1"/>
</dbReference>
<gene>
    <name evidence="1" type="ORF">M23134_06795</name>
</gene>
<dbReference type="Gene3D" id="3.30.429.10">
    <property type="entry name" value="Macrophage Migration Inhibitory Factor"/>
    <property type="match status" value="1"/>
</dbReference>
<dbReference type="AlphaFoldDB" id="A1ZWR7"/>
<evidence type="ECO:0000313" key="1">
    <source>
        <dbReference type="EMBL" id="EAY25199.1"/>
    </source>
</evidence>
<protein>
    <submittedName>
        <fullName evidence="1">Putative 5-carboxymethyl-2-hydroxymuconate delta-isomerase</fullName>
    </submittedName>
</protein>
<dbReference type="OrthoDB" id="9814215at2"/>
<dbReference type="CDD" id="cd00580">
    <property type="entry name" value="CHMI"/>
    <property type="match status" value="1"/>
</dbReference>
<evidence type="ECO:0000313" key="2">
    <source>
        <dbReference type="Proteomes" id="UP000004095"/>
    </source>
</evidence>